<keyword evidence="2" id="KW-0805">Transcription regulation</keyword>
<evidence type="ECO:0000313" key="7">
    <source>
        <dbReference type="EMBL" id="QXJ23866.1"/>
    </source>
</evidence>
<sequence>MTLAPRRPGTPRGRDAVRKGGRTRAAILVAAEKVFSEGGYRAASVASIAEAAGVSQQGLLYHFPSKEALLLNLLAERDRPADDADATGLAVLDELSSQFSSSMQAPELLRLLTIIVSEALAEDHPAHLYVRNRSADVHADLVERLGRGVADGQIRPDADLDIDVVLIRALINGLSVEWLFNQDFDAVAAFDRFLRLLRDGLQPPQ</sequence>
<feature type="DNA-binding region" description="H-T-H motif" evidence="5">
    <location>
        <begin position="44"/>
        <end position="63"/>
    </location>
</feature>
<keyword evidence="4" id="KW-0804">Transcription</keyword>
<dbReference type="PRINTS" id="PR00455">
    <property type="entry name" value="HTHTETR"/>
</dbReference>
<accession>A0ABX8QYI6</accession>
<evidence type="ECO:0000256" key="3">
    <source>
        <dbReference type="ARBA" id="ARBA00023125"/>
    </source>
</evidence>
<dbReference type="Proteomes" id="UP001049518">
    <property type="component" value="Chromosome"/>
</dbReference>
<protein>
    <submittedName>
        <fullName evidence="7">TetR/AcrR family transcriptional regulator</fullName>
    </submittedName>
</protein>
<name>A0ABX8QYI6_9ACTN</name>
<dbReference type="EMBL" id="CP059572">
    <property type="protein sequence ID" value="QXJ23866.1"/>
    <property type="molecule type" value="Genomic_DNA"/>
</dbReference>
<evidence type="ECO:0000259" key="6">
    <source>
        <dbReference type="PROSITE" id="PS50977"/>
    </source>
</evidence>
<dbReference type="InterPro" id="IPR036271">
    <property type="entry name" value="Tet_transcr_reg_TetR-rel_C_sf"/>
</dbReference>
<dbReference type="SUPFAM" id="SSF48498">
    <property type="entry name" value="Tetracyclin repressor-like, C-terminal domain"/>
    <property type="match status" value="1"/>
</dbReference>
<dbReference type="InterPro" id="IPR039538">
    <property type="entry name" value="BetI_C"/>
</dbReference>
<keyword evidence="1" id="KW-0678">Repressor</keyword>
<dbReference type="InterPro" id="IPR050109">
    <property type="entry name" value="HTH-type_TetR-like_transc_reg"/>
</dbReference>
<dbReference type="InterPro" id="IPR009057">
    <property type="entry name" value="Homeodomain-like_sf"/>
</dbReference>
<keyword evidence="3 5" id="KW-0238">DNA-binding</keyword>
<evidence type="ECO:0000256" key="4">
    <source>
        <dbReference type="ARBA" id="ARBA00023163"/>
    </source>
</evidence>
<feature type="domain" description="HTH tetR-type" evidence="6">
    <location>
        <begin position="21"/>
        <end position="81"/>
    </location>
</feature>
<evidence type="ECO:0000256" key="1">
    <source>
        <dbReference type="ARBA" id="ARBA00022491"/>
    </source>
</evidence>
<evidence type="ECO:0000313" key="8">
    <source>
        <dbReference type="Proteomes" id="UP001049518"/>
    </source>
</evidence>
<organism evidence="7 8">
    <name type="scientific">Actinomadura graeca</name>
    <dbReference type="NCBI Taxonomy" id="2750812"/>
    <lineage>
        <taxon>Bacteria</taxon>
        <taxon>Bacillati</taxon>
        <taxon>Actinomycetota</taxon>
        <taxon>Actinomycetes</taxon>
        <taxon>Streptosporangiales</taxon>
        <taxon>Thermomonosporaceae</taxon>
        <taxon>Actinomadura</taxon>
    </lineage>
</organism>
<dbReference type="InterPro" id="IPR001647">
    <property type="entry name" value="HTH_TetR"/>
</dbReference>
<evidence type="ECO:0000256" key="2">
    <source>
        <dbReference type="ARBA" id="ARBA00023015"/>
    </source>
</evidence>
<proteinExistence type="predicted"/>
<dbReference type="PANTHER" id="PTHR30055:SF234">
    <property type="entry name" value="HTH-TYPE TRANSCRIPTIONAL REGULATOR BETI"/>
    <property type="match status" value="1"/>
</dbReference>
<dbReference type="Pfam" id="PF13977">
    <property type="entry name" value="TetR_C_6"/>
    <property type="match status" value="1"/>
</dbReference>
<dbReference type="RefSeq" id="WP_231329544.1">
    <property type="nucleotide sequence ID" value="NZ_CP059572.1"/>
</dbReference>
<dbReference type="Gene3D" id="1.10.357.10">
    <property type="entry name" value="Tetracycline Repressor, domain 2"/>
    <property type="match status" value="1"/>
</dbReference>
<keyword evidence="8" id="KW-1185">Reference proteome</keyword>
<dbReference type="Pfam" id="PF00440">
    <property type="entry name" value="TetR_N"/>
    <property type="match status" value="1"/>
</dbReference>
<dbReference type="SUPFAM" id="SSF46689">
    <property type="entry name" value="Homeodomain-like"/>
    <property type="match status" value="1"/>
</dbReference>
<gene>
    <name evidence="7" type="ORF">AGRA3207_005080</name>
</gene>
<evidence type="ECO:0000256" key="5">
    <source>
        <dbReference type="PROSITE-ProRule" id="PRU00335"/>
    </source>
</evidence>
<reference evidence="7" key="1">
    <citation type="submission" date="2020-07" db="EMBL/GenBank/DDBJ databases">
        <authorList>
            <person name="Tarantini F.S."/>
            <person name="Hong K.W."/>
            <person name="Chan K.G."/>
        </authorList>
    </citation>
    <scope>NUCLEOTIDE SEQUENCE</scope>
    <source>
        <strain evidence="7">32-07</strain>
    </source>
</reference>
<dbReference type="PROSITE" id="PS50977">
    <property type="entry name" value="HTH_TETR_2"/>
    <property type="match status" value="1"/>
</dbReference>
<dbReference type="PANTHER" id="PTHR30055">
    <property type="entry name" value="HTH-TYPE TRANSCRIPTIONAL REGULATOR RUTR"/>
    <property type="match status" value="1"/>
</dbReference>